<evidence type="ECO:0000313" key="3">
    <source>
        <dbReference type="EMBL" id="ELY27220.1"/>
    </source>
</evidence>
<dbReference type="EMBL" id="AOHS01000049">
    <property type="protein sequence ID" value="ELY27220.1"/>
    <property type="molecule type" value="Genomic_DNA"/>
</dbReference>
<dbReference type="PANTHER" id="PTHR46112:SF2">
    <property type="entry name" value="XAA-PRO AMINOPEPTIDASE P-RELATED"/>
    <property type="match status" value="1"/>
</dbReference>
<dbReference type="eggNOG" id="arCOG01000">
    <property type="taxonomic scope" value="Archaea"/>
</dbReference>
<dbReference type="RefSeq" id="WP_004216103.1">
    <property type="nucleotide sequence ID" value="NC_013924.1"/>
</dbReference>
<keyword evidence="2" id="KW-0614">Plasmid</keyword>
<evidence type="ECO:0000313" key="5">
    <source>
        <dbReference type="Proteomes" id="UP000011543"/>
    </source>
</evidence>
<evidence type="ECO:0000259" key="1">
    <source>
        <dbReference type="Pfam" id="PF00557"/>
    </source>
</evidence>
<dbReference type="InterPro" id="IPR036005">
    <property type="entry name" value="Creatinase/aminopeptidase-like"/>
</dbReference>
<dbReference type="PaxDb" id="547559-Nmag_4052"/>
<evidence type="ECO:0000313" key="4">
    <source>
        <dbReference type="Proteomes" id="UP000001879"/>
    </source>
</evidence>
<sequence>MVDYPRRISTKYKRIEPLLEHHDADAYVHVGDCFDEVLTYLTRFNGPDRDYAFVYVNGTATLCPPDRFGQQAEREFPGDEVDMTRASERPPATERARTVLERNEMGDTLLLPATAKHRTVQSFREDGYNVVLTDAIDDIRRVKTNEERKLLQAVEFATQRGMARAETVLASATVDGGGLHWQGEPLTTEILRREVNAALARNGLDGAGNTVIGAGESCADLHYNGIDHIESGETVLLDLGPEGPHGYYGDLSRTFVVGEVGEWEQRAYGAVSDALDGAFDVFEDGAGQPASHVQDRVAEELAAYGFETGDVDVGMYHGAGHGIGSSLHERPFLSANEQLQTGHVVTIEPGVYDPSRGGVRLEDIVEITEDGYENYVQYPKEIVPEERTI</sequence>
<keyword evidence="4" id="KW-1185">Reference proteome</keyword>
<dbReference type="GeneID" id="8828786"/>
<dbReference type="Gene3D" id="3.90.230.10">
    <property type="entry name" value="Creatinase/methionine aminopeptidase superfamily"/>
    <property type="match status" value="1"/>
</dbReference>
<reference evidence="4" key="1">
    <citation type="submission" date="2010-02" db="EMBL/GenBank/DDBJ databases">
        <title>Complete sequence of plasmid 2 of Natrialba magadii ATCC 43099.</title>
        <authorList>
            <consortium name="US DOE Joint Genome Institute"/>
            <person name="Lucas S."/>
            <person name="Copeland A."/>
            <person name="Lapidus A."/>
            <person name="Cheng J.-F."/>
            <person name="Bruce D."/>
            <person name="Goodwin L."/>
            <person name="Pitluck S."/>
            <person name="Davenport K."/>
            <person name="Saunders E."/>
            <person name="Detter J.C."/>
            <person name="Han C."/>
            <person name="Tapia R."/>
            <person name="Land M."/>
            <person name="Hauser L."/>
            <person name="Kyrpides N."/>
            <person name="Mikhailova N."/>
            <person name="De Castro R.E."/>
            <person name="Maupin-Furlow J.A."/>
            <person name="Woyke T."/>
        </authorList>
    </citation>
    <scope>NUCLEOTIDE SEQUENCE [LARGE SCALE GENOMIC DNA]</scope>
    <source>
        <strain evidence="4">ATCC 43099 / DSM 3394 / CCM 3739 / CIP 104546 / IAM 13178 / JCM 8861 / NBRC 102185 / NCIMB 2190 / MS3</strain>
        <plasmid evidence="4">pNMAG02</plasmid>
    </source>
</reference>
<dbReference type="EMBL" id="CP001934">
    <property type="protein sequence ID" value="ADD07580.1"/>
    <property type="molecule type" value="Genomic_DNA"/>
</dbReference>
<dbReference type="SUPFAM" id="SSF55920">
    <property type="entry name" value="Creatinase/aminopeptidase"/>
    <property type="match status" value="1"/>
</dbReference>
<name>D3T1X1_NATMM</name>
<feature type="domain" description="Peptidase M24" evidence="1">
    <location>
        <begin position="186"/>
        <end position="369"/>
    </location>
</feature>
<evidence type="ECO:0000313" key="2">
    <source>
        <dbReference type="EMBL" id="ADD07580.1"/>
    </source>
</evidence>
<dbReference type="PATRIC" id="fig|547559.17.peg.2865"/>
<dbReference type="Proteomes" id="UP000011543">
    <property type="component" value="Unassembled WGS sequence"/>
</dbReference>
<dbReference type="KEGG" id="nmg:Nmag_4052"/>
<dbReference type="InterPro" id="IPR000994">
    <property type="entry name" value="Pept_M24"/>
</dbReference>
<protein>
    <submittedName>
        <fullName evidence="2 3">Peptidase M24</fullName>
    </submittedName>
</protein>
<dbReference type="Proteomes" id="UP000001879">
    <property type="component" value="Plasmid pNMAG02"/>
</dbReference>
<geneLocation type="plasmid" evidence="2 4">
    <name>pNMAG02</name>
</geneLocation>
<dbReference type="OrthoDB" id="200535at2157"/>
<organism evidence="2 4">
    <name type="scientific">Natrialba magadii (strain ATCC 43099 / DSM 3394 / CCM 3739 / CIP 104546 / IAM 13178 / JCM 8861 / NBRC 102185 / NCIMB 2190 / MS3)</name>
    <name type="common">Natronobacterium magadii</name>
    <dbReference type="NCBI Taxonomy" id="547559"/>
    <lineage>
        <taxon>Archaea</taxon>
        <taxon>Methanobacteriati</taxon>
        <taxon>Methanobacteriota</taxon>
        <taxon>Stenosarchaea group</taxon>
        <taxon>Halobacteria</taxon>
        <taxon>Halobacteriales</taxon>
        <taxon>Natrialbaceae</taxon>
        <taxon>Natrialba</taxon>
    </lineage>
</organism>
<reference evidence="3 5" key="3">
    <citation type="journal article" date="2014" name="PLoS Genet.">
        <title>Phylogenetically driven sequencing of extremely halophilic archaea reveals strategies for static and dynamic osmo-response.</title>
        <authorList>
            <person name="Becker E.A."/>
            <person name="Seitzer P.M."/>
            <person name="Tritt A."/>
            <person name="Larsen D."/>
            <person name="Krusor M."/>
            <person name="Yao A.I."/>
            <person name="Wu D."/>
            <person name="Madern D."/>
            <person name="Eisen J.A."/>
            <person name="Darling A.E."/>
            <person name="Facciotti M.T."/>
        </authorList>
    </citation>
    <scope>NUCLEOTIDE SEQUENCE [LARGE SCALE GENOMIC DNA]</scope>
    <source>
        <strain evidence="5">ATCC 43099 / DSM 3394 / CCM 3739 / CIP 104546 / IAM 13178 / JCM 8861 / NBRC 102185 / NCIMB 2190 / MS3</strain>
        <strain evidence="3">MS-3</strain>
    </source>
</reference>
<gene>
    <name evidence="2" type="ordered locus">Nmag_4052</name>
    <name evidence="3" type="ORF">C500_14485</name>
</gene>
<dbReference type="Pfam" id="PF00557">
    <property type="entry name" value="Peptidase_M24"/>
    <property type="match status" value="1"/>
</dbReference>
<reference evidence="2" key="4">
    <citation type="submission" date="2016-09" db="EMBL/GenBank/DDBJ databases">
        <authorList>
            <person name="Pfeiffer F."/>
        </authorList>
    </citation>
    <scope>NUCLEOTIDE SEQUENCE</scope>
    <source>
        <strain evidence="2">ATCC 43099</strain>
        <plasmid evidence="2">pNMAG02</plasmid>
    </source>
</reference>
<reference evidence="2 4" key="2">
    <citation type="journal article" date="2012" name="BMC Genomics">
        <title>A comparative genomics perspective on the genetic content of the alkaliphilic haloarchaeon Natrialba magadii ATCC 43099T.</title>
        <authorList>
            <person name="Siddaramappa S."/>
            <person name="Challacombe J.F."/>
            <person name="Decastro R.E."/>
            <person name="Pfeiffer F."/>
            <person name="Sastre D.E."/>
            <person name="Gimenez M.I."/>
            <person name="Paggi R.A."/>
            <person name="Detter J.C."/>
            <person name="Davenport K.W."/>
            <person name="Goodwin L.A."/>
            <person name="Kyrpides N."/>
            <person name="Tapia R."/>
            <person name="Pitluck S."/>
            <person name="Lucas S."/>
            <person name="Woyke T."/>
            <person name="Maupin-Furlow J.A."/>
        </authorList>
    </citation>
    <scope>NUCLEOTIDE SEQUENCE [LARGE SCALE GENOMIC DNA]</scope>
    <source>
        <strain evidence="2">ATCC 43099</strain>
        <strain evidence="4">ATCC 43099 / DSM 3394 / CCM 3739 / CIP 104546 / IAM 13178 / JCM 8861 / NBRC 102185 / NCIMB 2190 / MS3</strain>
    </source>
</reference>
<accession>D3T1X1</accession>
<dbReference type="HOGENOM" id="CLU_017266_4_3_2"/>
<dbReference type="PANTHER" id="PTHR46112">
    <property type="entry name" value="AMINOPEPTIDASE"/>
    <property type="match status" value="1"/>
</dbReference>
<proteinExistence type="predicted"/>
<dbReference type="InterPro" id="IPR050659">
    <property type="entry name" value="Peptidase_M24B"/>
</dbReference>
<dbReference type="AlphaFoldDB" id="D3T1X1"/>